<dbReference type="EMBL" id="ML978129">
    <property type="protein sequence ID" value="KAF2096929.1"/>
    <property type="molecule type" value="Genomic_DNA"/>
</dbReference>
<dbReference type="InterPro" id="IPR027193">
    <property type="entry name" value="Noc4"/>
</dbReference>
<sequence>MPFLEVQGTGGKKRKRTDPKRVTAEDDIEASSSKRSTKRKDVENEIKRLEAGILESRRNYNNIAELVSIAKVDGDSDTSISASVALCRVFSLLMAGGSMTKSRTTAESELVIIKWLRSQYAEYTETLLNLLSHREPQRHEIAVELLMRLTKEESAHLSNQGDQVWKLGTFANAMRQMLESSTSPNPALDCFTRSYLVEYDDIRYWTFGAITTVINNLAIAEDATEHALSNPLALLLALEPPTESGAVLSKFHGQAPENPKHGVYSLIAHKNEAQKAWLAVLQADLTKEQRKEILLSMTQRVVPWFIKVDLLMDFLTSSFDEGGATSLLALSGLFTMIQERNLDYPAFYAKLYSLLDGGILHSKHRSRFFRLLDTFMESSHLPAQLVASFIKRLSRLSLQAPPAGIVMVVPWIYNMFKKHPQCTYMVHRETHDPDDKESLEAEGMDDPFDMNEPDPMMTNAIESSLWEIVTLQSHYHPNVATLAKIISEQFTKQSYNLEDFLDHSYNSLIEAELGKELKKAPVVEWQIPKRIFLVDDADAPNNFGILLDKAMGLA</sequence>
<protein>
    <submittedName>
        <fullName evidence="4">CBF-domain-containing protein</fullName>
    </submittedName>
</protein>
<evidence type="ECO:0000256" key="2">
    <source>
        <dbReference type="SAM" id="MobiDB-lite"/>
    </source>
</evidence>
<gene>
    <name evidence="4" type="ORF">NA57DRAFT_78518</name>
</gene>
<feature type="domain" description="CCAAT-binding factor" evidence="3">
    <location>
        <begin position="326"/>
        <end position="483"/>
    </location>
</feature>
<feature type="region of interest" description="Disordered" evidence="2">
    <location>
        <begin position="1"/>
        <end position="41"/>
    </location>
</feature>
<dbReference type="PANTHER" id="PTHR12455:SF0">
    <property type="entry name" value="NUCLEOLAR COMPLEX PROTEIN 4 HOMOLOG"/>
    <property type="match status" value="1"/>
</dbReference>
<evidence type="ECO:0000313" key="5">
    <source>
        <dbReference type="Proteomes" id="UP000799772"/>
    </source>
</evidence>
<dbReference type="Pfam" id="PF03914">
    <property type="entry name" value="CBF"/>
    <property type="match status" value="1"/>
</dbReference>
<dbReference type="GO" id="GO:0032040">
    <property type="term" value="C:small-subunit processome"/>
    <property type="evidence" value="ECO:0007669"/>
    <property type="project" value="TreeGrafter"/>
</dbReference>
<dbReference type="InterPro" id="IPR005612">
    <property type="entry name" value="CCAAT-binding_factor"/>
</dbReference>
<dbReference type="GO" id="GO:0030692">
    <property type="term" value="C:Noc4p-Nop14p complex"/>
    <property type="evidence" value="ECO:0007669"/>
    <property type="project" value="TreeGrafter"/>
</dbReference>
<keyword evidence="5" id="KW-1185">Reference proteome</keyword>
<dbReference type="OrthoDB" id="10263185at2759"/>
<proteinExistence type="inferred from homology"/>
<name>A0A9P4IA69_9PEZI</name>
<evidence type="ECO:0000256" key="1">
    <source>
        <dbReference type="ARBA" id="ARBA00007797"/>
    </source>
</evidence>
<evidence type="ECO:0000313" key="4">
    <source>
        <dbReference type="EMBL" id="KAF2096929.1"/>
    </source>
</evidence>
<dbReference type="Proteomes" id="UP000799772">
    <property type="component" value="Unassembled WGS sequence"/>
</dbReference>
<dbReference type="GO" id="GO:0042254">
    <property type="term" value="P:ribosome biogenesis"/>
    <property type="evidence" value="ECO:0007669"/>
    <property type="project" value="InterPro"/>
</dbReference>
<comment type="caution">
    <text evidence="4">The sequence shown here is derived from an EMBL/GenBank/DDBJ whole genome shotgun (WGS) entry which is preliminary data.</text>
</comment>
<dbReference type="PANTHER" id="PTHR12455">
    <property type="entry name" value="NUCLEOLAR COMPLEX PROTEIN 4"/>
    <property type="match status" value="1"/>
</dbReference>
<comment type="similarity">
    <text evidence="1">Belongs to the CBF/MAK21 family.</text>
</comment>
<accession>A0A9P4IA69</accession>
<reference evidence="4" key="1">
    <citation type="journal article" date="2020" name="Stud. Mycol.">
        <title>101 Dothideomycetes genomes: a test case for predicting lifestyles and emergence of pathogens.</title>
        <authorList>
            <person name="Haridas S."/>
            <person name="Albert R."/>
            <person name="Binder M."/>
            <person name="Bloem J."/>
            <person name="Labutti K."/>
            <person name="Salamov A."/>
            <person name="Andreopoulos B."/>
            <person name="Baker S."/>
            <person name="Barry K."/>
            <person name="Bills G."/>
            <person name="Bluhm B."/>
            <person name="Cannon C."/>
            <person name="Castanera R."/>
            <person name="Culley D."/>
            <person name="Daum C."/>
            <person name="Ezra D."/>
            <person name="Gonzalez J."/>
            <person name="Henrissat B."/>
            <person name="Kuo A."/>
            <person name="Liang C."/>
            <person name="Lipzen A."/>
            <person name="Lutzoni F."/>
            <person name="Magnuson J."/>
            <person name="Mondo S."/>
            <person name="Nolan M."/>
            <person name="Ohm R."/>
            <person name="Pangilinan J."/>
            <person name="Park H.-J."/>
            <person name="Ramirez L."/>
            <person name="Alfaro M."/>
            <person name="Sun H."/>
            <person name="Tritt A."/>
            <person name="Yoshinaga Y."/>
            <person name="Zwiers L.-H."/>
            <person name="Turgeon B."/>
            <person name="Goodwin S."/>
            <person name="Spatafora J."/>
            <person name="Crous P."/>
            <person name="Grigoriev I."/>
        </authorList>
    </citation>
    <scope>NUCLEOTIDE SEQUENCE</scope>
    <source>
        <strain evidence="4">CBS 133067</strain>
    </source>
</reference>
<dbReference type="AlphaFoldDB" id="A0A9P4IA69"/>
<evidence type="ECO:0000259" key="3">
    <source>
        <dbReference type="Pfam" id="PF03914"/>
    </source>
</evidence>
<organism evidence="4 5">
    <name type="scientific">Rhizodiscina lignyota</name>
    <dbReference type="NCBI Taxonomy" id="1504668"/>
    <lineage>
        <taxon>Eukaryota</taxon>
        <taxon>Fungi</taxon>
        <taxon>Dikarya</taxon>
        <taxon>Ascomycota</taxon>
        <taxon>Pezizomycotina</taxon>
        <taxon>Dothideomycetes</taxon>
        <taxon>Pleosporomycetidae</taxon>
        <taxon>Aulographales</taxon>
        <taxon>Rhizodiscinaceae</taxon>
        <taxon>Rhizodiscina</taxon>
    </lineage>
</organism>